<gene>
    <name evidence="3" type="primary">ycdF_1</name>
    <name evidence="3" type="ORF">TRL7639_01478</name>
</gene>
<dbReference type="RefSeq" id="WP_085795083.1">
    <property type="nucleotide sequence ID" value="NZ_FWFO01000001.1"/>
</dbReference>
<dbReference type="PANTHER" id="PTHR43639">
    <property type="entry name" value="OXIDOREDUCTASE, SHORT-CHAIN DEHYDROGENASE/REDUCTASE FAMILY (AFU_ORTHOLOGUE AFUA_5G02870)"/>
    <property type="match status" value="1"/>
</dbReference>
<dbReference type="FunFam" id="3.40.50.720:FF:000084">
    <property type="entry name" value="Short-chain dehydrogenase reductase"/>
    <property type="match status" value="1"/>
</dbReference>
<dbReference type="Gene3D" id="3.40.50.720">
    <property type="entry name" value="NAD(P)-binding Rossmann-like Domain"/>
    <property type="match status" value="1"/>
</dbReference>
<sequence length="246" mass="25537">MRKTLLITGASAGIGAATARLAAEQGYDLALNYRSDHAGAATVAEAAQAAGAKVILCQGDVAQPDDIARIYAEVDEAFPRLDGLVNNAGIVDVTAKVTDLTHDRLRQMFDINVIGAILVAKEAVLRMQAHGNGGAIVNISSAAARLGSANQYVDYAASKAAIDIFTKGLGDEVAADNIRVNAIRPGLIETDIHAKGGEPGRAQRLSHMVPMKRTGSAQEVADAVLYLLSEQASYVTGACLDVAGGR</sequence>
<name>A0A1Y5SA37_9RHOB</name>
<dbReference type="Pfam" id="PF13561">
    <property type="entry name" value="adh_short_C2"/>
    <property type="match status" value="1"/>
</dbReference>
<dbReference type="PANTHER" id="PTHR43639:SF1">
    <property type="entry name" value="SHORT-CHAIN DEHYDROGENASE_REDUCTASE FAMILY PROTEIN"/>
    <property type="match status" value="1"/>
</dbReference>
<dbReference type="CDD" id="cd05233">
    <property type="entry name" value="SDR_c"/>
    <property type="match status" value="1"/>
</dbReference>
<dbReference type="SUPFAM" id="SSF51735">
    <property type="entry name" value="NAD(P)-binding Rossmann-fold domains"/>
    <property type="match status" value="1"/>
</dbReference>
<proteinExistence type="inferred from homology"/>
<dbReference type="InterPro" id="IPR020904">
    <property type="entry name" value="Sc_DH/Rdtase_CS"/>
</dbReference>
<dbReference type="PRINTS" id="PR00081">
    <property type="entry name" value="GDHRDH"/>
</dbReference>
<keyword evidence="4" id="KW-1185">Reference proteome</keyword>
<dbReference type="InterPro" id="IPR002347">
    <property type="entry name" value="SDR_fam"/>
</dbReference>
<evidence type="ECO:0000313" key="4">
    <source>
        <dbReference type="Proteomes" id="UP000193077"/>
    </source>
</evidence>
<reference evidence="3 4" key="1">
    <citation type="submission" date="2017-03" db="EMBL/GenBank/DDBJ databases">
        <authorList>
            <person name="Afonso C.L."/>
            <person name="Miller P.J."/>
            <person name="Scott M.A."/>
            <person name="Spackman E."/>
            <person name="Goraichik I."/>
            <person name="Dimitrov K.M."/>
            <person name="Suarez D.L."/>
            <person name="Swayne D.E."/>
        </authorList>
    </citation>
    <scope>NUCLEOTIDE SEQUENCE [LARGE SCALE GENOMIC DNA]</scope>
    <source>
        <strain evidence="3 4">CECT 7639</strain>
    </source>
</reference>
<dbReference type="AlphaFoldDB" id="A0A1Y5SA37"/>
<organism evidence="3 4">
    <name type="scientific">Falsiruegeria litorea R37</name>
    <dbReference type="NCBI Taxonomy" id="1200284"/>
    <lineage>
        <taxon>Bacteria</taxon>
        <taxon>Pseudomonadati</taxon>
        <taxon>Pseudomonadota</taxon>
        <taxon>Alphaproteobacteria</taxon>
        <taxon>Rhodobacterales</taxon>
        <taxon>Roseobacteraceae</taxon>
        <taxon>Falsiruegeria</taxon>
    </lineage>
</organism>
<dbReference type="GO" id="GO:0047936">
    <property type="term" value="F:glucose 1-dehydrogenase [NAD(P)+] activity"/>
    <property type="evidence" value="ECO:0007669"/>
    <property type="project" value="UniProtKB-EC"/>
</dbReference>
<keyword evidence="2 3" id="KW-0560">Oxidoreductase</keyword>
<protein>
    <submittedName>
        <fullName evidence="3">Glucose 1-dehydrogenase 2</fullName>
        <ecNumber evidence="3">1.1.1.47</ecNumber>
    </submittedName>
</protein>
<comment type="similarity">
    <text evidence="1">Belongs to the short-chain dehydrogenases/reductases (SDR) family.</text>
</comment>
<dbReference type="OrthoDB" id="20590at2"/>
<dbReference type="PROSITE" id="PS00061">
    <property type="entry name" value="ADH_SHORT"/>
    <property type="match status" value="1"/>
</dbReference>
<evidence type="ECO:0000256" key="1">
    <source>
        <dbReference type="ARBA" id="ARBA00006484"/>
    </source>
</evidence>
<accession>A0A1Y5SA37</accession>
<dbReference type="PRINTS" id="PR00080">
    <property type="entry name" value="SDRFAMILY"/>
</dbReference>
<dbReference type="EC" id="1.1.1.47" evidence="3"/>
<evidence type="ECO:0000313" key="3">
    <source>
        <dbReference type="EMBL" id="SLN33459.1"/>
    </source>
</evidence>
<dbReference type="Proteomes" id="UP000193077">
    <property type="component" value="Unassembled WGS sequence"/>
</dbReference>
<dbReference type="InterPro" id="IPR036291">
    <property type="entry name" value="NAD(P)-bd_dom_sf"/>
</dbReference>
<dbReference type="EMBL" id="FWFO01000001">
    <property type="protein sequence ID" value="SLN33459.1"/>
    <property type="molecule type" value="Genomic_DNA"/>
</dbReference>
<evidence type="ECO:0000256" key="2">
    <source>
        <dbReference type="ARBA" id="ARBA00023002"/>
    </source>
</evidence>